<dbReference type="InterPro" id="IPR002818">
    <property type="entry name" value="DJ-1/PfpI"/>
</dbReference>
<dbReference type="InterPro" id="IPR050325">
    <property type="entry name" value="Prot/Nucl_acid_deglycase"/>
</dbReference>
<keyword evidence="6" id="KW-0645">Protease</keyword>
<gene>
    <name evidence="6" type="ORF">IQ13_2787</name>
</gene>
<feature type="chain" id="PRO_5021801867" evidence="4">
    <location>
        <begin position="20"/>
        <end position="254"/>
    </location>
</feature>
<comment type="caution">
    <text evidence="6">The sequence shown here is derived from an EMBL/GenBank/DDBJ whole genome shotgun (WGS) entry which is preliminary data.</text>
</comment>
<dbReference type="GO" id="GO:0008233">
    <property type="term" value="F:peptidase activity"/>
    <property type="evidence" value="ECO:0007669"/>
    <property type="project" value="UniProtKB-KW"/>
</dbReference>
<evidence type="ECO:0000256" key="1">
    <source>
        <dbReference type="ARBA" id="ARBA00023016"/>
    </source>
</evidence>
<dbReference type="Proteomes" id="UP000316167">
    <property type="component" value="Unassembled WGS sequence"/>
</dbReference>
<dbReference type="OrthoDB" id="9792284at2"/>
<dbReference type="EMBL" id="VLLE01000005">
    <property type="protein sequence ID" value="TWI80118.1"/>
    <property type="molecule type" value="Genomic_DNA"/>
</dbReference>
<evidence type="ECO:0000313" key="7">
    <source>
        <dbReference type="Proteomes" id="UP000316167"/>
    </source>
</evidence>
<keyword evidence="1" id="KW-0346">Stress response</keyword>
<dbReference type="PANTHER" id="PTHR48094:SF11">
    <property type="entry name" value="GLUTATHIONE-INDEPENDENT GLYOXALASE HSP31-RELATED"/>
    <property type="match status" value="1"/>
</dbReference>
<accession>A0A562SFQ0</accession>
<keyword evidence="4" id="KW-0732">Signal</keyword>
<proteinExistence type="inferred from homology"/>
<keyword evidence="6" id="KW-0378">Hydrolase</keyword>
<evidence type="ECO:0000256" key="3">
    <source>
        <dbReference type="ARBA" id="ARBA00038493"/>
    </source>
</evidence>
<keyword evidence="2" id="KW-0456">Lyase</keyword>
<reference evidence="6 7" key="1">
    <citation type="journal article" date="2015" name="Stand. Genomic Sci.">
        <title>Genomic Encyclopedia of Bacterial and Archaeal Type Strains, Phase III: the genomes of soil and plant-associated and newly described type strains.</title>
        <authorList>
            <person name="Whitman W.B."/>
            <person name="Woyke T."/>
            <person name="Klenk H.P."/>
            <person name="Zhou Y."/>
            <person name="Lilburn T.G."/>
            <person name="Beck B.J."/>
            <person name="De Vos P."/>
            <person name="Vandamme P."/>
            <person name="Eisen J.A."/>
            <person name="Garrity G."/>
            <person name="Hugenholtz P."/>
            <person name="Kyrpides N.C."/>
        </authorList>
    </citation>
    <scope>NUCLEOTIDE SEQUENCE [LARGE SCALE GENOMIC DNA]</scope>
    <source>
        <strain evidence="6 7">CGMCC 1.7271</strain>
    </source>
</reference>
<feature type="signal peptide" evidence="4">
    <location>
        <begin position="1"/>
        <end position="19"/>
    </location>
</feature>
<organism evidence="6 7">
    <name type="scientific">Lacibacter cauensis</name>
    <dbReference type="NCBI Taxonomy" id="510947"/>
    <lineage>
        <taxon>Bacteria</taxon>
        <taxon>Pseudomonadati</taxon>
        <taxon>Bacteroidota</taxon>
        <taxon>Chitinophagia</taxon>
        <taxon>Chitinophagales</taxon>
        <taxon>Chitinophagaceae</taxon>
        <taxon>Lacibacter</taxon>
    </lineage>
</organism>
<dbReference type="PROSITE" id="PS51257">
    <property type="entry name" value="PROKAR_LIPOPROTEIN"/>
    <property type="match status" value="1"/>
</dbReference>
<dbReference type="GO" id="GO:0006508">
    <property type="term" value="P:proteolysis"/>
    <property type="evidence" value="ECO:0007669"/>
    <property type="project" value="UniProtKB-KW"/>
</dbReference>
<dbReference type="GO" id="GO:0019172">
    <property type="term" value="F:glyoxalase III activity"/>
    <property type="evidence" value="ECO:0007669"/>
    <property type="project" value="TreeGrafter"/>
</dbReference>
<evidence type="ECO:0000256" key="2">
    <source>
        <dbReference type="ARBA" id="ARBA00023239"/>
    </source>
</evidence>
<dbReference type="InterPro" id="IPR029062">
    <property type="entry name" value="Class_I_gatase-like"/>
</dbReference>
<dbReference type="GO" id="GO:0005737">
    <property type="term" value="C:cytoplasm"/>
    <property type="evidence" value="ECO:0007669"/>
    <property type="project" value="TreeGrafter"/>
</dbReference>
<evidence type="ECO:0000259" key="5">
    <source>
        <dbReference type="Pfam" id="PF01965"/>
    </source>
</evidence>
<evidence type="ECO:0000313" key="6">
    <source>
        <dbReference type="EMBL" id="TWI80118.1"/>
    </source>
</evidence>
<protein>
    <submittedName>
        <fullName evidence="6">Putative intracellular protease/amidase</fullName>
    </submittedName>
</protein>
<sequence>MKTNLMILLVAIFSMACFAGNAQSNKKTKILFVLTSHNKLGNTGKPTGFWIEEFATPYYYFTDKGYEVVVATPNGGQAPIDPKSNEPSFQTSSTKRYYNDAVTQKVLASTKKLSTIKPDDFVAIFYPGGHGPMWDLANDKNSIRLIQQFYESKKPVAFVCHGPAALVNVKDKKGNYLVNGKKITSFCNTEEDAVQLSKIVPFPLESKLKERGAIYVKGADWSSFAIEDGNLITGQNPQSSELVAEKLLGQIKGN</sequence>
<dbReference type="SUPFAM" id="SSF52317">
    <property type="entry name" value="Class I glutamine amidotransferase-like"/>
    <property type="match status" value="1"/>
</dbReference>
<dbReference type="GO" id="GO:0019243">
    <property type="term" value="P:methylglyoxal catabolic process to D-lactate via S-lactoyl-glutathione"/>
    <property type="evidence" value="ECO:0007669"/>
    <property type="project" value="TreeGrafter"/>
</dbReference>
<dbReference type="AlphaFoldDB" id="A0A562SFQ0"/>
<feature type="domain" description="DJ-1/PfpI" evidence="5">
    <location>
        <begin position="53"/>
        <end position="248"/>
    </location>
</feature>
<comment type="similarity">
    <text evidence="3">Belongs to the peptidase C56 family. HSP31-like subfamily.</text>
</comment>
<dbReference type="RefSeq" id="WP_144886968.1">
    <property type="nucleotide sequence ID" value="NZ_VLLE01000005.1"/>
</dbReference>
<evidence type="ECO:0000256" key="4">
    <source>
        <dbReference type="SAM" id="SignalP"/>
    </source>
</evidence>
<keyword evidence="7" id="KW-1185">Reference proteome</keyword>
<dbReference type="CDD" id="cd03141">
    <property type="entry name" value="GATase1_Hsp31_like"/>
    <property type="match status" value="1"/>
</dbReference>
<dbReference type="Gene3D" id="3.40.50.880">
    <property type="match status" value="1"/>
</dbReference>
<dbReference type="PANTHER" id="PTHR48094">
    <property type="entry name" value="PROTEIN/NUCLEIC ACID DEGLYCASE DJ-1-RELATED"/>
    <property type="match status" value="1"/>
</dbReference>
<name>A0A562SFQ0_9BACT</name>
<dbReference type="Pfam" id="PF01965">
    <property type="entry name" value="DJ-1_PfpI"/>
    <property type="match status" value="1"/>
</dbReference>